<evidence type="ECO:0000256" key="4">
    <source>
        <dbReference type="ARBA" id="ARBA00022723"/>
    </source>
</evidence>
<accession>A0A410P403</accession>
<dbReference type="SFLD" id="SFLDF00407">
    <property type="entry name" value="phosphomethylpyrimidine_syntha"/>
    <property type="match status" value="1"/>
</dbReference>
<dbReference type="AlphaFoldDB" id="A0A410P403"/>
<proteinExistence type="predicted"/>
<keyword evidence="5" id="KW-0862">Zinc</keyword>
<dbReference type="EC" id="4.1.99.17" evidence="9"/>
<sequence length="443" mass="48419">MYNELLRDEHFRATAALAAEKEKISCETLLKSVAAGRCVIPLNNRRQITSPCGIGENLSTKINVNLGTSPDKINLKAELEKLALAVDLGADAVMDLSLGGDLKKIRRSILEASPLPVGTVPIYEAAMGAQKKRGSFLKMEAEDIFDVLEGQACDGVDFFTIHCGINKKSLEVFLKSRRLLDIVSRGGAILVNWMRKNGKENPLFEYFDRVLDIARRYRITLSLGDGMRPGCIADATDAPQIAELKELGKLTQRARKAGVQVIIEGPGHIPLHEIKKNMELEKKICDGAPFYVLGPLVTDIGAGYDHITGAIGGALAAYYGADFLCYLTPAEHIRHPSVEDTRQGIVASKIAAHAADIARGLKGAAGQDRLMAIARKHRDWQKQIRCAIDPKKTKEYKLSSKPKTKGVCTMCGEFCSIRLIDTCLPTRPIAKGRPTGKKAKSHH</sequence>
<dbReference type="SFLD" id="SFLDG01114">
    <property type="entry name" value="phosphomethylpyrimidine_syntha"/>
    <property type="match status" value="1"/>
</dbReference>
<keyword evidence="4" id="KW-0479">Metal-binding</keyword>
<name>A0A410P403_VELA1</name>
<reference evidence="10 11" key="1">
    <citation type="submission" date="2017-01" db="EMBL/GenBank/DDBJ databases">
        <title>First insights into the biology of 'candidatus Vampirococcus archaeovorus'.</title>
        <authorList>
            <person name="Kizina J."/>
            <person name="Jordan S."/>
            <person name="Stueber K."/>
            <person name="Reinhardt R."/>
            <person name="Harder J."/>
        </authorList>
    </citation>
    <scope>NUCLEOTIDE SEQUENCE [LARGE SCALE GENOMIC DNA]</scope>
    <source>
        <strain evidence="10 11">LiM</strain>
    </source>
</reference>
<keyword evidence="3" id="KW-0949">S-adenosyl-L-methionine</keyword>
<evidence type="ECO:0000313" key="11">
    <source>
        <dbReference type="Proteomes" id="UP000287243"/>
    </source>
</evidence>
<keyword evidence="6" id="KW-0408">Iron</keyword>
<dbReference type="GO" id="GO:0009228">
    <property type="term" value="P:thiamine biosynthetic process"/>
    <property type="evidence" value="ECO:0007669"/>
    <property type="project" value="UniProtKB-UniRule"/>
</dbReference>
<dbReference type="NCBIfam" id="TIGR00190">
    <property type="entry name" value="thiC"/>
    <property type="match status" value="1"/>
</dbReference>
<dbReference type="GO" id="GO:0070284">
    <property type="term" value="F:phosphomethylpyrimidine synthase activity"/>
    <property type="evidence" value="ECO:0007669"/>
    <property type="project" value="UniProtKB-EC"/>
</dbReference>
<keyword evidence="2" id="KW-0004">4Fe-4S</keyword>
<keyword evidence="8" id="KW-0456">Lyase</keyword>
<dbReference type="Proteomes" id="UP000287243">
    <property type="component" value="Chromosome"/>
</dbReference>
<dbReference type="PANTHER" id="PTHR30557">
    <property type="entry name" value="THIAMINE BIOSYNTHESIS PROTEIN THIC"/>
    <property type="match status" value="1"/>
</dbReference>
<dbReference type="FunFam" id="3.20.20.540:FF:000001">
    <property type="entry name" value="Phosphomethylpyrimidine synthase"/>
    <property type="match status" value="1"/>
</dbReference>
<dbReference type="NCBIfam" id="NF009895">
    <property type="entry name" value="PRK13352.1"/>
    <property type="match status" value="1"/>
</dbReference>
<dbReference type="GO" id="GO:0005829">
    <property type="term" value="C:cytosol"/>
    <property type="evidence" value="ECO:0007669"/>
    <property type="project" value="TreeGrafter"/>
</dbReference>
<dbReference type="SFLD" id="SFLDS00113">
    <property type="entry name" value="Radical_SAM_Phosphomethylpyrim"/>
    <property type="match status" value="1"/>
</dbReference>
<dbReference type="KEGG" id="vai:BU251_03760"/>
<evidence type="ECO:0000256" key="1">
    <source>
        <dbReference type="ARBA" id="ARBA00001966"/>
    </source>
</evidence>
<evidence type="ECO:0000256" key="3">
    <source>
        <dbReference type="ARBA" id="ARBA00022691"/>
    </source>
</evidence>
<dbReference type="GO" id="GO:0046872">
    <property type="term" value="F:metal ion binding"/>
    <property type="evidence" value="ECO:0007669"/>
    <property type="project" value="UniProtKB-KW"/>
</dbReference>
<dbReference type="PANTHER" id="PTHR30557:SF1">
    <property type="entry name" value="PHOSPHOMETHYLPYRIMIDINE SYNTHASE, CHLOROPLASTIC"/>
    <property type="match status" value="1"/>
</dbReference>
<evidence type="ECO:0000313" key="10">
    <source>
        <dbReference type="EMBL" id="QAT16909.1"/>
    </source>
</evidence>
<dbReference type="OrthoDB" id="9805897at2"/>
<keyword evidence="7" id="KW-0411">Iron-sulfur</keyword>
<dbReference type="InterPro" id="IPR002817">
    <property type="entry name" value="ThiC/BzaA/B"/>
</dbReference>
<evidence type="ECO:0000256" key="2">
    <source>
        <dbReference type="ARBA" id="ARBA00022485"/>
    </source>
</evidence>
<comment type="cofactor">
    <cofactor evidence="1">
        <name>[4Fe-4S] cluster</name>
        <dbReference type="ChEBI" id="CHEBI:49883"/>
    </cofactor>
</comment>
<dbReference type="InterPro" id="IPR038521">
    <property type="entry name" value="ThiC/Bza_core_dom"/>
</dbReference>
<evidence type="ECO:0000256" key="6">
    <source>
        <dbReference type="ARBA" id="ARBA00023004"/>
    </source>
</evidence>
<evidence type="ECO:0000256" key="7">
    <source>
        <dbReference type="ARBA" id="ARBA00023014"/>
    </source>
</evidence>
<dbReference type="RefSeq" id="WP_128699550.1">
    <property type="nucleotide sequence ID" value="NZ_CP019384.1"/>
</dbReference>
<evidence type="ECO:0000256" key="5">
    <source>
        <dbReference type="ARBA" id="ARBA00022833"/>
    </source>
</evidence>
<dbReference type="EMBL" id="CP019384">
    <property type="protein sequence ID" value="QAT16909.1"/>
    <property type="molecule type" value="Genomic_DNA"/>
</dbReference>
<evidence type="ECO:0000256" key="9">
    <source>
        <dbReference type="NCBIfam" id="TIGR00190"/>
    </source>
</evidence>
<organism evidence="10 11">
    <name type="scientific">Velamenicoccus archaeovorus</name>
    <dbReference type="NCBI Taxonomy" id="1930593"/>
    <lineage>
        <taxon>Bacteria</taxon>
        <taxon>Pseudomonadati</taxon>
        <taxon>Candidatus Omnitrophota</taxon>
        <taxon>Candidatus Velamenicoccus</taxon>
    </lineage>
</organism>
<dbReference type="Pfam" id="PF01964">
    <property type="entry name" value="ThiC_Rad_SAM"/>
    <property type="match status" value="1"/>
</dbReference>
<gene>
    <name evidence="10" type="ORF">BU251_03760</name>
</gene>
<evidence type="ECO:0000256" key="8">
    <source>
        <dbReference type="ARBA" id="ARBA00023239"/>
    </source>
</evidence>
<dbReference type="GO" id="GO:0051539">
    <property type="term" value="F:4 iron, 4 sulfur cluster binding"/>
    <property type="evidence" value="ECO:0007669"/>
    <property type="project" value="UniProtKB-KW"/>
</dbReference>
<keyword evidence="11" id="KW-1185">Reference proteome</keyword>
<protein>
    <recommendedName>
        <fullName evidence="9">Phosphomethylpyrimidine synthase</fullName>
        <ecNumber evidence="9">4.1.99.17</ecNumber>
    </recommendedName>
</protein>
<dbReference type="Gene3D" id="3.20.20.540">
    <property type="entry name" value="Radical SAM ThiC family, central domain"/>
    <property type="match status" value="1"/>
</dbReference>